<accession>A0A918FXW9</accession>
<name>A0A918FXW9_9ACTN</name>
<dbReference type="Proteomes" id="UP000606194">
    <property type="component" value="Unassembled WGS sequence"/>
</dbReference>
<reference evidence="2" key="2">
    <citation type="submission" date="2020-09" db="EMBL/GenBank/DDBJ databases">
        <authorList>
            <person name="Sun Q."/>
            <person name="Ohkuma M."/>
        </authorList>
    </citation>
    <scope>NUCLEOTIDE SEQUENCE</scope>
    <source>
        <strain evidence="2">JCM 4386</strain>
    </source>
</reference>
<gene>
    <name evidence="2" type="ORF">GCM10010269_37530</name>
</gene>
<reference evidence="2" key="1">
    <citation type="journal article" date="2014" name="Int. J. Syst. Evol. Microbiol.">
        <title>Complete genome sequence of Corynebacterium casei LMG S-19264T (=DSM 44701T), isolated from a smear-ripened cheese.</title>
        <authorList>
            <consortium name="US DOE Joint Genome Institute (JGI-PGF)"/>
            <person name="Walter F."/>
            <person name="Albersmeier A."/>
            <person name="Kalinowski J."/>
            <person name="Ruckert C."/>
        </authorList>
    </citation>
    <scope>NUCLEOTIDE SEQUENCE</scope>
    <source>
        <strain evidence="2">JCM 4386</strain>
    </source>
</reference>
<proteinExistence type="predicted"/>
<feature type="compositionally biased region" description="Polar residues" evidence="1">
    <location>
        <begin position="86"/>
        <end position="101"/>
    </location>
</feature>
<evidence type="ECO:0000313" key="3">
    <source>
        <dbReference type="Proteomes" id="UP000606194"/>
    </source>
</evidence>
<feature type="region of interest" description="Disordered" evidence="1">
    <location>
        <begin position="1"/>
        <end position="26"/>
    </location>
</feature>
<evidence type="ECO:0000256" key="1">
    <source>
        <dbReference type="SAM" id="MobiDB-lite"/>
    </source>
</evidence>
<keyword evidence="3" id="KW-1185">Reference proteome</keyword>
<protein>
    <submittedName>
        <fullName evidence="2">Uncharacterized protein</fullName>
    </submittedName>
</protein>
<evidence type="ECO:0000313" key="2">
    <source>
        <dbReference type="EMBL" id="GGR95048.1"/>
    </source>
</evidence>
<comment type="caution">
    <text evidence="2">The sequence shown here is derived from an EMBL/GenBank/DDBJ whole genome shotgun (WGS) entry which is preliminary data.</text>
</comment>
<feature type="region of interest" description="Disordered" evidence="1">
    <location>
        <begin position="67"/>
        <end position="101"/>
    </location>
</feature>
<organism evidence="2 3">
    <name type="scientific">Streptomyces humidus</name>
    <dbReference type="NCBI Taxonomy" id="52259"/>
    <lineage>
        <taxon>Bacteria</taxon>
        <taxon>Bacillati</taxon>
        <taxon>Actinomycetota</taxon>
        <taxon>Actinomycetes</taxon>
        <taxon>Kitasatosporales</taxon>
        <taxon>Streptomycetaceae</taxon>
        <taxon>Streptomyces</taxon>
    </lineage>
</organism>
<dbReference type="AlphaFoldDB" id="A0A918FXW9"/>
<sequence>MAGNRGRTSLKAREAPSSAEAISPGITQKVLRGPCASRGSDRLGRLMERVVERYVADLSNVFTSAAERMSRTTPGSCIPHRPQPPMSASNSVFDTRPTPSG</sequence>
<dbReference type="EMBL" id="BMTL01000014">
    <property type="protein sequence ID" value="GGR95048.1"/>
    <property type="molecule type" value="Genomic_DNA"/>
</dbReference>